<reference evidence="2" key="1">
    <citation type="journal article" date="2018" name="Front. Microbiol.">
        <title>Genome-Based Analysis Reveals the Taxonomy and Diversity of the Family Idiomarinaceae.</title>
        <authorList>
            <person name="Liu Y."/>
            <person name="Lai Q."/>
            <person name="Shao Z."/>
        </authorList>
    </citation>
    <scope>NUCLEOTIDE SEQUENCE [LARGE SCALE GENOMIC DNA]</scope>
    <source>
        <strain evidence="2">KYW314</strain>
    </source>
</reference>
<proteinExistence type="predicted"/>
<keyword evidence="2" id="KW-1185">Reference proteome</keyword>
<comment type="caution">
    <text evidence="1">The sequence shown here is derived from an EMBL/GenBank/DDBJ whole genome shotgun (WGS) entry which is preliminary data.</text>
</comment>
<gene>
    <name evidence="1" type="ORF">CWE22_02320</name>
</gene>
<dbReference type="EMBL" id="PIPR01000001">
    <property type="protein sequence ID" value="RUO41047.1"/>
    <property type="molecule type" value="Genomic_DNA"/>
</dbReference>
<name>A0A7Z7ETG9_9GAMM</name>
<accession>A0A7Z7ETG9</accession>
<dbReference type="Proteomes" id="UP000287766">
    <property type="component" value="Unassembled WGS sequence"/>
</dbReference>
<evidence type="ECO:0000313" key="2">
    <source>
        <dbReference type="Proteomes" id="UP000287766"/>
    </source>
</evidence>
<organism evidence="1 2">
    <name type="scientific">Pseudidiomarina aestuarii</name>
    <dbReference type="NCBI Taxonomy" id="624146"/>
    <lineage>
        <taxon>Bacteria</taxon>
        <taxon>Pseudomonadati</taxon>
        <taxon>Pseudomonadota</taxon>
        <taxon>Gammaproteobacteria</taxon>
        <taxon>Alteromonadales</taxon>
        <taxon>Idiomarinaceae</taxon>
        <taxon>Pseudidiomarina</taxon>
    </lineage>
</organism>
<dbReference type="InterPro" id="IPR027396">
    <property type="entry name" value="DsrEFH-like"/>
</dbReference>
<dbReference type="AlphaFoldDB" id="A0A7Z7ETG9"/>
<dbReference type="Gene3D" id="3.40.1260.10">
    <property type="entry name" value="DsrEFH-like"/>
    <property type="match status" value="1"/>
</dbReference>
<protein>
    <recommendedName>
        <fullName evidence="3">Sulfurtransferase complex subunit TusC</fullName>
    </recommendedName>
</protein>
<dbReference type="SUPFAM" id="SSF75169">
    <property type="entry name" value="DsrEFH-like"/>
    <property type="match status" value="1"/>
</dbReference>
<evidence type="ECO:0008006" key="3">
    <source>
        <dbReference type="Google" id="ProtNLM"/>
    </source>
</evidence>
<sequence length="119" mass="13634">MTTAILFTEYPATKRTWAGQDMALGLASLDLNPQLLLAGPAILLLAPNHDCFRDSEQQRQSLHKRFRILELFDCPAVWVSRNDLELHQLNPDDLVLPVQVIEDDEWALQLQLLPSILRY</sequence>
<evidence type="ECO:0000313" key="1">
    <source>
        <dbReference type="EMBL" id="RUO41047.1"/>
    </source>
</evidence>
<dbReference type="RefSeq" id="WP_169929779.1">
    <property type="nucleotide sequence ID" value="NZ_PIPR01000001.1"/>
</dbReference>